<name>A0ABV4LYD9_VIBSP</name>
<keyword evidence="2" id="KW-1185">Reference proteome</keyword>
<gene>
    <name evidence="1" type="ORF">ACED33_22485</name>
</gene>
<dbReference type="Proteomes" id="UP001569200">
    <property type="component" value="Unassembled WGS sequence"/>
</dbReference>
<organism evidence="1 2">
    <name type="scientific">Vibrio splendidus</name>
    <dbReference type="NCBI Taxonomy" id="29497"/>
    <lineage>
        <taxon>Bacteria</taxon>
        <taxon>Pseudomonadati</taxon>
        <taxon>Pseudomonadota</taxon>
        <taxon>Gammaproteobacteria</taxon>
        <taxon>Vibrionales</taxon>
        <taxon>Vibrionaceae</taxon>
        <taxon>Vibrio</taxon>
    </lineage>
</organism>
<reference evidence="1 2" key="1">
    <citation type="submission" date="2024-06" db="EMBL/GenBank/DDBJ databases">
        <authorList>
            <person name="Steensen K."/>
            <person name="Seneca J."/>
            <person name="Bartlau N."/>
            <person name="Yu A.X."/>
            <person name="Polz M.F."/>
        </authorList>
    </citation>
    <scope>NUCLEOTIDE SEQUENCE [LARGE SCALE GENOMIC DNA]</scope>
    <source>
        <strain evidence="1 2">1F145</strain>
    </source>
</reference>
<accession>A0ABV4LYD9</accession>
<evidence type="ECO:0000313" key="1">
    <source>
        <dbReference type="EMBL" id="MEZ8183453.1"/>
    </source>
</evidence>
<sequence length="180" mass="20894">MTSSQTSETSTFSADFHEGIVRIQLAASNADSFHRKLYYSNVVSLMEKYLSDLFLYEITENDDKFNLMTSAQKFQTQKYPVAEIFNGDVKEKVITSIKNLVWHRLNDIDPLFKHTFGIRIHIHTGLTDKLALRHDLIHRNGYTLAGELVDITLEKLNECIQTIVDFVDDIENKYQIYLQQ</sequence>
<proteinExistence type="predicted"/>
<dbReference type="EMBL" id="JBGOOW010000043">
    <property type="protein sequence ID" value="MEZ8183453.1"/>
    <property type="molecule type" value="Genomic_DNA"/>
</dbReference>
<evidence type="ECO:0008006" key="3">
    <source>
        <dbReference type="Google" id="ProtNLM"/>
    </source>
</evidence>
<evidence type="ECO:0000313" key="2">
    <source>
        <dbReference type="Proteomes" id="UP001569200"/>
    </source>
</evidence>
<comment type="caution">
    <text evidence="1">The sequence shown here is derived from an EMBL/GenBank/DDBJ whole genome shotgun (WGS) entry which is preliminary data.</text>
</comment>
<dbReference type="RefSeq" id="WP_371691373.1">
    <property type="nucleotide sequence ID" value="NZ_JBGONW010000040.1"/>
</dbReference>
<protein>
    <recommendedName>
        <fullName evidence="3">RiboL-PSP-HEPN domain-containing protein</fullName>
    </recommendedName>
</protein>